<dbReference type="EMBL" id="JAIWYP010000006">
    <property type="protein sequence ID" value="KAH3814460.1"/>
    <property type="molecule type" value="Genomic_DNA"/>
</dbReference>
<evidence type="ECO:0000313" key="1">
    <source>
        <dbReference type="EMBL" id="KAH3814460.1"/>
    </source>
</evidence>
<reference evidence="1" key="1">
    <citation type="journal article" date="2019" name="bioRxiv">
        <title>The Genome of the Zebra Mussel, Dreissena polymorpha: A Resource for Invasive Species Research.</title>
        <authorList>
            <person name="McCartney M.A."/>
            <person name="Auch B."/>
            <person name="Kono T."/>
            <person name="Mallez S."/>
            <person name="Zhang Y."/>
            <person name="Obille A."/>
            <person name="Becker A."/>
            <person name="Abrahante J.E."/>
            <person name="Garbe J."/>
            <person name="Badalamenti J.P."/>
            <person name="Herman A."/>
            <person name="Mangelson H."/>
            <person name="Liachko I."/>
            <person name="Sullivan S."/>
            <person name="Sone E.D."/>
            <person name="Koren S."/>
            <person name="Silverstein K.A.T."/>
            <person name="Beckman K.B."/>
            <person name="Gohl D.M."/>
        </authorList>
    </citation>
    <scope>NUCLEOTIDE SEQUENCE</scope>
    <source>
        <strain evidence="1">Duluth1</strain>
        <tissue evidence="1">Whole animal</tissue>
    </source>
</reference>
<keyword evidence="2" id="KW-1185">Reference proteome</keyword>
<dbReference type="AlphaFoldDB" id="A0A9D4JJM6"/>
<evidence type="ECO:0000313" key="2">
    <source>
        <dbReference type="Proteomes" id="UP000828390"/>
    </source>
</evidence>
<dbReference type="Proteomes" id="UP000828390">
    <property type="component" value="Unassembled WGS sequence"/>
</dbReference>
<reference evidence="1" key="2">
    <citation type="submission" date="2020-11" db="EMBL/GenBank/DDBJ databases">
        <authorList>
            <person name="McCartney M.A."/>
            <person name="Auch B."/>
            <person name="Kono T."/>
            <person name="Mallez S."/>
            <person name="Becker A."/>
            <person name="Gohl D.M."/>
            <person name="Silverstein K.A.T."/>
            <person name="Koren S."/>
            <person name="Bechman K.B."/>
            <person name="Herman A."/>
            <person name="Abrahante J.E."/>
            <person name="Garbe J."/>
        </authorList>
    </citation>
    <scope>NUCLEOTIDE SEQUENCE</scope>
    <source>
        <strain evidence="1">Duluth1</strain>
        <tissue evidence="1">Whole animal</tissue>
    </source>
</reference>
<name>A0A9D4JJM6_DREPO</name>
<gene>
    <name evidence="1" type="ORF">DPMN_142961</name>
</gene>
<protein>
    <submittedName>
        <fullName evidence="1">Uncharacterized protein</fullName>
    </submittedName>
</protein>
<proteinExistence type="predicted"/>
<accession>A0A9D4JJM6</accession>
<comment type="caution">
    <text evidence="1">The sequence shown here is derived from an EMBL/GenBank/DDBJ whole genome shotgun (WGS) entry which is preliminary data.</text>
</comment>
<sequence>MSIDSDFDGLKHTNHLSAQLDILSMSDCSTAAGSFGELTTINRLVSSANK</sequence>
<organism evidence="1 2">
    <name type="scientific">Dreissena polymorpha</name>
    <name type="common">Zebra mussel</name>
    <name type="synonym">Mytilus polymorpha</name>
    <dbReference type="NCBI Taxonomy" id="45954"/>
    <lineage>
        <taxon>Eukaryota</taxon>
        <taxon>Metazoa</taxon>
        <taxon>Spiralia</taxon>
        <taxon>Lophotrochozoa</taxon>
        <taxon>Mollusca</taxon>
        <taxon>Bivalvia</taxon>
        <taxon>Autobranchia</taxon>
        <taxon>Heteroconchia</taxon>
        <taxon>Euheterodonta</taxon>
        <taxon>Imparidentia</taxon>
        <taxon>Neoheterodontei</taxon>
        <taxon>Myida</taxon>
        <taxon>Dreissenoidea</taxon>
        <taxon>Dreissenidae</taxon>
        <taxon>Dreissena</taxon>
    </lineage>
</organism>